<accession>A0A0A9CLA2</accession>
<organism evidence="1">
    <name type="scientific">Arundo donax</name>
    <name type="common">Giant reed</name>
    <name type="synonym">Donax arundinaceus</name>
    <dbReference type="NCBI Taxonomy" id="35708"/>
    <lineage>
        <taxon>Eukaryota</taxon>
        <taxon>Viridiplantae</taxon>
        <taxon>Streptophyta</taxon>
        <taxon>Embryophyta</taxon>
        <taxon>Tracheophyta</taxon>
        <taxon>Spermatophyta</taxon>
        <taxon>Magnoliopsida</taxon>
        <taxon>Liliopsida</taxon>
        <taxon>Poales</taxon>
        <taxon>Poaceae</taxon>
        <taxon>PACMAD clade</taxon>
        <taxon>Arundinoideae</taxon>
        <taxon>Arundineae</taxon>
        <taxon>Arundo</taxon>
    </lineage>
</organism>
<reference evidence="1" key="2">
    <citation type="journal article" date="2015" name="Data Brief">
        <title>Shoot transcriptome of the giant reed, Arundo donax.</title>
        <authorList>
            <person name="Barrero R.A."/>
            <person name="Guerrero F.D."/>
            <person name="Moolhuijzen P."/>
            <person name="Goolsby J.A."/>
            <person name="Tidwell J."/>
            <person name="Bellgard S.E."/>
            <person name="Bellgard M.I."/>
        </authorList>
    </citation>
    <scope>NUCLEOTIDE SEQUENCE</scope>
    <source>
        <tissue evidence="1">Shoot tissue taken approximately 20 cm above the soil surface</tissue>
    </source>
</reference>
<proteinExistence type="predicted"/>
<evidence type="ECO:0000313" key="1">
    <source>
        <dbReference type="EMBL" id="JAD72307.1"/>
    </source>
</evidence>
<sequence length="9" mass="1150">MQHSLFQLF</sequence>
<reference evidence="1" key="1">
    <citation type="submission" date="2014-09" db="EMBL/GenBank/DDBJ databases">
        <authorList>
            <person name="Magalhaes I.L.F."/>
            <person name="Oliveira U."/>
            <person name="Santos F.R."/>
            <person name="Vidigal T.H.D.A."/>
            <person name="Brescovit A.D."/>
            <person name="Santos A.J."/>
        </authorList>
    </citation>
    <scope>NUCLEOTIDE SEQUENCE</scope>
    <source>
        <tissue evidence="1">Shoot tissue taken approximately 20 cm above the soil surface</tissue>
    </source>
</reference>
<protein>
    <submittedName>
        <fullName evidence="1">Uncharacterized protein</fullName>
    </submittedName>
</protein>
<name>A0A0A9CLA2_ARUDO</name>
<dbReference type="EMBL" id="GBRH01225588">
    <property type="protein sequence ID" value="JAD72307.1"/>
    <property type="molecule type" value="Transcribed_RNA"/>
</dbReference>